<feature type="transmembrane region" description="Helical" evidence="1">
    <location>
        <begin position="99"/>
        <end position="116"/>
    </location>
</feature>
<feature type="transmembrane region" description="Helical" evidence="1">
    <location>
        <begin position="55"/>
        <end position="79"/>
    </location>
</feature>
<dbReference type="OrthoDB" id="2953893at2759"/>
<dbReference type="PANTHER" id="PTHR40465">
    <property type="entry name" value="CHROMOSOME 1, WHOLE GENOME SHOTGUN SEQUENCE"/>
    <property type="match status" value="1"/>
</dbReference>
<feature type="domain" description="DUF6534" evidence="2">
    <location>
        <begin position="177"/>
        <end position="259"/>
    </location>
</feature>
<dbReference type="AlphaFoldDB" id="A0A0D2KWU7"/>
<proteinExistence type="predicted"/>
<evidence type="ECO:0000259" key="2">
    <source>
        <dbReference type="Pfam" id="PF20152"/>
    </source>
</evidence>
<dbReference type="Pfam" id="PF20152">
    <property type="entry name" value="DUF6534"/>
    <property type="match status" value="1"/>
</dbReference>
<name>A0A0D2KWU7_HYPSF</name>
<keyword evidence="1" id="KW-0812">Transmembrane</keyword>
<feature type="transmembrane region" description="Helical" evidence="1">
    <location>
        <begin position="20"/>
        <end position="43"/>
    </location>
</feature>
<keyword evidence="4" id="KW-1185">Reference proteome</keyword>
<dbReference type="PANTHER" id="PTHR40465:SF1">
    <property type="entry name" value="DUF6534 DOMAIN-CONTAINING PROTEIN"/>
    <property type="match status" value="1"/>
</dbReference>
<keyword evidence="1" id="KW-0472">Membrane</keyword>
<feature type="transmembrane region" description="Helical" evidence="1">
    <location>
        <begin position="171"/>
        <end position="191"/>
    </location>
</feature>
<evidence type="ECO:0000313" key="3">
    <source>
        <dbReference type="EMBL" id="KJA19077.1"/>
    </source>
</evidence>
<dbReference type="Proteomes" id="UP000054270">
    <property type="component" value="Unassembled WGS sequence"/>
</dbReference>
<protein>
    <recommendedName>
        <fullName evidence="2">DUF6534 domain-containing protein</fullName>
    </recommendedName>
</protein>
<organism evidence="3 4">
    <name type="scientific">Hypholoma sublateritium (strain FD-334 SS-4)</name>
    <dbReference type="NCBI Taxonomy" id="945553"/>
    <lineage>
        <taxon>Eukaryota</taxon>
        <taxon>Fungi</taxon>
        <taxon>Dikarya</taxon>
        <taxon>Basidiomycota</taxon>
        <taxon>Agaricomycotina</taxon>
        <taxon>Agaricomycetes</taxon>
        <taxon>Agaricomycetidae</taxon>
        <taxon>Agaricales</taxon>
        <taxon>Agaricineae</taxon>
        <taxon>Strophariaceae</taxon>
        <taxon>Hypholoma</taxon>
    </lineage>
</organism>
<sequence length="263" mass="28818">MDNATLPAPIPPDIVATTSPLLIGTLINWALYGVLSCQTYVYHINFPDDRLWNKALVYGCYIFEVVQTAMTAADLYFWFGTGYGNLARLGEVNISPADTPIFCGIIAAVVQCFFAYRIFTLQNSYRWVCLLIVLTSVVQTGGALATGIRAFKLQEYARLHDNVLFPQAFNVWLIGDTVCDTLIAGAMLLLFHQSRDGGIGHGTRILGQVVCLIVETNALTAGMALVSFICYVVLPNSNMFVCTTLVMGKLCDFSISLLTEIAE</sequence>
<dbReference type="STRING" id="945553.A0A0D2KWU7"/>
<dbReference type="InterPro" id="IPR045339">
    <property type="entry name" value="DUF6534"/>
</dbReference>
<keyword evidence="1" id="KW-1133">Transmembrane helix</keyword>
<dbReference type="EMBL" id="KN817581">
    <property type="protein sequence ID" value="KJA19077.1"/>
    <property type="molecule type" value="Genomic_DNA"/>
</dbReference>
<accession>A0A0D2KWU7</accession>
<feature type="transmembrane region" description="Helical" evidence="1">
    <location>
        <begin position="128"/>
        <end position="151"/>
    </location>
</feature>
<evidence type="ECO:0000313" key="4">
    <source>
        <dbReference type="Proteomes" id="UP000054270"/>
    </source>
</evidence>
<gene>
    <name evidence="3" type="ORF">HYPSUDRAFT_204820</name>
</gene>
<evidence type="ECO:0000256" key="1">
    <source>
        <dbReference type="SAM" id="Phobius"/>
    </source>
</evidence>
<feature type="transmembrane region" description="Helical" evidence="1">
    <location>
        <begin position="212"/>
        <end position="234"/>
    </location>
</feature>
<reference evidence="4" key="1">
    <citation type="submission" date="2014-04" db="EMBL/GenBank/DDBJ databases">
        <title>Evolutionary Origins and Diversification of the Mycorrhizal Mutualists.</title>
        <authorList>
            <consortium name="DOE Joint Genome Institute"/>
            <consortium name="Mycorrhizal Genomics Consortium"/>
            <person name="Kohler A."/>
            <person name="Kuo A."/>
            <person name="Nagy L.G."/>
            <person name="Floudas D."/>
            <person name="Copeland A."/>
            <person name="Barry K.W."/>
            <person name="Cichocki N."/>
            <person name="Veneault-Fourrey C."/>
            <person name="LaButti K."/>
            <person name="Lindquist E.A."/>
            <person name="Lipzen A."/>
            <person name="Lundell T."/>
            <person name="Morin E."/>
            <person name="Murat C."/>
            <person name="Riley R."/>
            <person name="Ohm R."/>
            <person name="Sun H."/>
            <person name="Tunlid A."/>
            <person name="Henrissat B."/>
            <person name="Grigoriev I.V."/>
            <person name="Hibbett D.S."/>
            <person name="Martin F."/>
        </authorList>
    </citation>
    <scope>NUCLEOTIDE SEQUENCE [LARGE SCALE GENOMIC DNA]</scope>
    <source>
        <strain evidence="4">FD-334 SS-4</strain>
    </source>
</reference>